<evidence type="ECO:0000259" key="1">
    <source>
        <dbReference type="Pfam" id="PF00248"/>
    </source>
</evidence>
<dbReference type="Proteomes" id="UP000308760">
    <property type="component" value="Unassembled WGS sequence"/>
</dbReference>
<accession>A0A4S8PUZ3</accession>
<dbReference type="CDD" id="cd19162">
    <property type="entry name" value="AKR_FDH"/>
    <property type="match status" value="1"/>
</dbReference>
<dbReference type="Pfam" id="PF00248">
    <property type="entry name" value="Aldo_ket_red"/>
    <property type="match status" value="1"/>
</dbReference>
<name>A0A4S8PUZ3_9ACTN</name>
<comment type="caution">
    <text evidence="2">The sequence shown here is derived from an EMBL/GenBank/DDBJ whole genome shotgun (WGS) entry which is preliminary data.</text>
</comment>
<dbReference type="Gene3D" id="3.20.20.100">
    <property type="entry name" value="NADP-dependent oxidoreductase domain"/>
    <property type="match status" value="1"/>
</dbReference>
<dbReference type="GO" id="GO:0005829">
    <property type="term" value="C:cytosol"/>
    <property type="evidence" value="ECO:0007669"/>
    <property type="project" value="TreeGrafter"/>
</dbReference>
<dbReference type="InterPro" id="IPR020471">
    <property type="entry name" value="AKR"/>
</dbReference>
<dbReference type="InterPro" id="IPR044477">
    <property type="entry name" value="FDH-like"/>
</dbReference>
<dbReference type="AlphaFoldDB" id="A0A4S8PUZ3"/>
<gene>
    <name evidence="2" type="ORF">FAB82_23535</name>
</gene>
<dbReference type="GO" id="GO:0016491">
    <property type="term" value="F:oxidoreductase activity"/>
    <property type="evidence" value="ECO:0007669"/>
    <property type="project" value="InterPro"/>
</dbReference>
<dbReference type="SUPFAM" id="SSF51430">
    <property type="entry name" value="NAD(P)-linked oxidoreductase"/>
    <property type="match status" value="1"/>
</dbReference>
<dbReference type="InterPro" id="IPR023210">
    <property type="entry name" value="NADP_OxRdtase_dom"/>
</dbReference>
<dbReference type="RefSeq" id="WP_136537039.1">
    <property type="nucleotide sequence ID" value="NZ_STGY01000076.1"/>
</dbReference>
<dbReference type="PANTHER" id="PTHR42686:SF1">
    <property type="entry name" value="GH17980P-RELATED"/>
    <property type="match status" value="1"/>
</dbReference>
<keyword evidence="3" id="KW-1185">Reference proteome</keyword>
<feature type="domain" description="NADP-dependent oxidoreductase" evidence="1">
    <location>
        <begin position="14"/>
        <end position="316"/>
    </location>
</feature>
<reference evidence="3" key="1">
    <citation type="submission" date="2019-04" db="EMBL/GenBank/DDBJ databases">
        <title>Nocardioides xinjiangensis sp. nov.</title>
        <authorList>
            <person name="Liu S."/>
        </authorList>
    </citation>
    <scope>NUCLEOTIDE SEQUENCE [LARGE SCALE GENOMIC DNA]</scope>
    <source>
        <strain evidence="3">18</strain>
    </source>
</reference>
<dbReference type="EMBL" id="STGY01000076">
    <property type="protein sequence ID" value="THV35268.1"/>
    <property type="molecule type" value="Genomic_DNA"/>
</dbReference>
<evidence type="ECO:0000313" key="2">
    <source>
        <dbReference type="EMBL" id="THV35268.1"/>
    </source>
</evidence>
<proteinExistence type="predicted"/>
<dbReference type="InterPro" id="IPR036812">
    <property type="entry name" value="NAD(P)_OxRdtase_dom_sf"/>
</dbReference>
<protein>
    <submittedName>
        <fullName evidence="2">Aldo/keto reductase</fullName>
    </submittedName>
</protein>
<reference evidence="2 3" key="2">
    <citation type="submission" date="2019-05" db="EMBL/GenBank/DDBJ databases">
        <title>Glycomyces buryatensis sp. nov.</title>
        <authorList>
            <person name="Nikitina E."/>
        </authorList>
    </citation>
    <scope>NUCLEOTIDE SEQUENCE [LARGE SCALE GENOMIC DNA]</scope>
    <source>
        <strain evidence="2 3">18</strain>
    </source>
</reference>
<dbReference type="OrthoDB" id="9768851at2"/>
<organism evidence="2 3">
    <name type="scientific">Glycomyces buryatensis</name>
    <dbReference type="NCBI Taxonomy" id="2570927"/>
    <lineage>
        <taxon>Bacteria</taxon>
        <taxon>Bacillati</taxon>
        <taxon>Actinomycetota</taxon>
        <taxon>Actinomycetes</taxon>
        <taxon>Glycomycetales</taxon>
        <taxon>Glycomycetaceae</taxon>
        <taxon>Glycomyces</taxon>
    </lineage>
</organism>
<evidence type="ECO:0000313" key="3">
    <source>
        <dbReference type="Proteomes" id="UP000308760"/>
    </source>
</evidence>
<dbReference type="PANTHER" id="PTHR42686">
    <property type="entry name" value="GH17980P-RELATED"/>
    <property type="match status" value="1"/>
</dbReference>
<sequence>MREHRLRTGTRLTELGFGAAQLGNLYRETTEEEARAAVAAAWDAGVRYFDTAPHYGLGLSERRLGAALASRPRDDYTLSTKVGRLLEPTPERAHLQDDEGFAVPATYRRQWDFSRDGILRSIEGSLDRLGTDRIDIVYLHDPDEHWDQASTSGIETLVELRDQGVIAAVGVGMNQSEMPTRFVRETDIDVVMCAGRFTLVDRGAQDDLLPAALARGVAVVAAGVYNSGLLANPRPRDGAKFDYQTAPPDLVGKVHRIADAAEPYGVTVPELAARFALRHPAVASVVLGMRTADHVTANAARLTREIPEGLWDELDRLGLSPRIEDHPHTEGTTA</sequence>